<feature type="compositionally biased region" description="Low complexity" evidence="1">
    <location>
        <begin position="39"/>
        <end position="50"/>
    </location>
</feature>
<feature type="compositionally biased region" description="Polar residues" evidence="1">
    <location>
        <begin position="145"/>
        <end position="154"/>
    </location>
</feature>
<dbReference type="KEGG" id="plue:EWM63_29150"/>
<evidence type="ECO:0000313" key="4">
    <source>
        <dbReference type="Proteomes" id="UP000290637"/>
    </source>
</evidence>
<dbReference type="AlphaFoldDB" id="A0A4P6L4J6"/>
<feature type="region of interest" description="Disordered" evidence="1">
    <location>
        <begin position="1"/>
        <end position="50"/>
    </location>
</feature>
<organism evidence="3 4">
    <name type="scientific">Pseudoduganella lutea</name>
    <dbReference type="NCBI Taxonomy" id="321985"/>
    <lineage>
        <taxon>Bacteria</taxon>
        <taxon>Pseudomonadati</taxon>
        <taxon>Pseudomonadota</taxon>
        <taxon>Betaproteobacteria</taxon>
        <taxon>Burkholderiales</taxon>
        <taxon>Oxalobacteraceae</taxon>
        <taxon>Telluria group</taxon>
        <taxon>Pseudoduganella</taxon>
    </lineage>
</organism>
<feature type="compositionally biased region" description="Polar residues" evidence="1">
    <location>
        <begin position="23"/>
        <end position="35"/>
    </location>
</feature>
<protein>
    <submittedName>
        <fullName evidence="3">Uncharacterized protein</fullName>
    </submittedName>
</protein>
<keyword evidence="2" id="KW-0472">Membrane</keyword>
<dbReference type="RefSeq" id="WP_130189638.1">
    <property type="nucleotide sequence ID" value="NZ_CP035913.1"/>
</dbReference>
<feature type="compositionally biased region" description="Low complexity" evidence="1">
    <location>
        <begin position="130"/>
        <end position="144"/>
    </location>
</feature>
<keyword evidence="2" id="KW-0812">Transmembrane</keyword>
<sequence>MRENIPPADPSATAFPPAPGSDAATNSGAFTNPNFGSPDAPGIPGAGAQAPADAADHIISPARLRQGLLCLFIGLVAVLVAVAGAAFVRDFRASQALHAVARVATASVSKQEQAVMPARDLASLPPGTPVTPATPAGTPAVLPGSQPSVQQSMASAGIPAGPGMASQANLNDAATASAVKGGAGSAGEVAGAVPGQIQSDDPKELTAGATQGDVAATPARAKAEKRKGTARASKQNASSEHRAGGKRTARSSGTFKRCPPLGRKGAVMCRWHICNGGAGKEPACRPYLERRP</sequence>
<reference evidence="3 4" key="1">
    <citation type="submission" date="2019-02" db="EMBL/GenBank/DDBJ databases">
        <title>Draft Genome Sequences of Six Type Strains of the Genus Massilia.</title>
        <authorList>
            <person name="Miess H."/>
            <person name="Frediansyhah A."/>
            <person name="Gross H."/>
        </authorList>
    </citation>
    <scope>NUCLEOTIDE SEQUENCE [LARGE SCALE GENOMIC DNA]</scope>
    <source>
        <strain evidence="3 4">DSM 17473</strain>
    </source>
</reference>
<dbReference type="EMBL" id="CP035913">
    <property type="protein sequence ID" value="QBE66531.1"/>
    <property type="molecule type" value="Genomic_DNA"/>
</dbReference>
<dbReference type="OrthoDB" id="8760087at2"/>
<feature type="region of interest" description="Disordered" evidence="1">
    <location>
        <begin position="121"/>
        <end position="160"/>
    </location>
</feature>
<proteinExistence type="predicted"/>
<keyword evidence="2" id="KW-1133">Transmembrane helix</keyword>
<name>A0A4P6L4J6_9BURK</name>
<evidence type="ECO:0000256" key="2">
    <source>
        <dbReference type="SAM" id="Phobius"/>
    </source>
</evidence>
<feature type="compositionally biased region" description="Low complexity" evidence="1">
    <location>
        <begin position="182"/>
        <end position="195"/>
    </location>
</feature>
<keyword evidence="4" id="KW-1185">Reference proteome</keyword>
<dbReference type="Proteomes" id="UP000290637">
    <property type="component" value="Chromosome"/>
</dbReference>
<feature type="region of interest" description="Disordered" evidence="1">
    <location>
        <begin position="182"/>
        <end position="259"/>
    </location>
</feature>
<accession>A0A4P6L4J6</accession>
<feature type="transmembrane region" description="Helical" evidence="2">
    <location>
        <begin position="68"/>
        <end position="88"/>
    </location>
</feature>
<gene>
    <name evidence="3" type="ORF">EWM63_29150</name>
</gene>
<evidence type="ECO:0000256" key="1">
    <source>
        <dbReference type="SAM" id="MobiDB-lite"/>
    </source>
</evidence>
<evidence type="ECO:0000313" key="3">
    <source>
        <dbReference type="EMBL" id="QBE66531.1"/>
    </source>
</evidence>